<evidence type="ECO:0000256" key="1">
    <source>
        <dbReference type="ARBA" id="ARBA00022679"/>
    </source>
</evidence>
<evidence type="ECO:0000259" key="3">
    <source>
        <dbReference type="PROSITE" id="PS51186"/>
    </source>
</evidence>
<name>A0A504UWJ1_9HYPH</name>
<dbReference type="GO" id="GO:0008080">
    <property type="term" value="F:N-acetyltransferase activity"/>
    <property type="evidence" value="ECO:0007669"/>
    <property type="project" value="TreeGrafter"/>
</dbReference>
<dbReference type="PANTHER" id="PTHR10545:SF42">
    <property type="entry name" value="ACETYLTRANSFERASE"/>
    <property type="match status" value="1"/>
</dbReference>
<dbReference type="InterPro" id="IPR016181">
    <property type="entry name" value="Acyl_CoA_acyltransferase"/>
</dbReference>
<gene>
    <name evidence="4" type="ORF">FJQ55_01305</name>
</gene>
<dbReference type="InterPro" id="IPR051016">
    <property type="entry name" value="Diverse_Substrate_AcTransf"/>
</dbReference>
<dbReference type="Proteomes" id="UP000316429">
    <property type="component" value="Unassembled WGS sequence"/>
</dbReference>
<comment type="caution">
    <text evidence="4">The sequence shown here is derived from an EMBL/GenBank/DDBJ whole genome shotgun (WGS) entry which is preliminary data.</text>
</comment>
<dbReference type="Gene3D" id="3.40.630.30">
    <property type="match status" value="1"/>
</dbReference>
<dbReference type="PANTHER" id="PTHR10545">
    <property type="entry name" value="DIAMINE N-ACETYLTRANSFERASE"/>
    <property type="match status" value="1"/>
</dbReference>
<reference evidence="4 5" key="1">
    <citation type="submission" date="2019-06" db="EMBL/GenBank/DDBJ databases">
        <title>Rhizobium sp. CL12 isolated from roots of soybean.</title>
        <authorList>
            <person name="Wang C."/>
        </authorList>
    </citation>
    <scope>NUCLEOTIDE SEQUENCE [LARGE SCALE GENOMIC DNA]</scope>
    <source>
        <strain evidence="4 5">CL12</strain>
    </source>
</reference>
<dbReference type="EMBL" id="VFYP01000001">
    <property type="protein sequence ID" value="TPP09542.1"/>
    <property type="molecule type" value="Genomic_DNA"/>
</dbReference>
<evidence type="ECO:0000313" key="5">
    <source>
        <dbReference type="Proteomes" id="UP000316429"/>
    </source>
</evidence>
<dbReference type="RefSeq" id="WP_140825930.1">
    <property type="nucleotide sequence ID" value="NZ_VFYP01000001.1"/>
</dbReference>
<accession>A0A504UWJ1</accession>
<dbReference type="CDD" id="cd04301">
    <property type="entry name" value="NAT_SF"/>
    <property type="match status" value="1"/>
</dbReference>
<dbReference type="SUPFAM" id="SSF55729">
    <property type="entry name" value="Acyl-CoA N-acyltransferases (Nat)"/>
    <property type="match status" value="1"/>
</dbReference>
<dbReference type="OrthoDB" id="9805924at2"/>
<organism evidence="4 5">
    <name type="scientific">Rhizobium glycinendophyticum</name>
    <dbReference type="NCBI Taxonomy" id="2589807"/>
    <lineage>
        <taxon>Bacteria</taxon>
        <taxon>Pseudomonadati</taxon>
        <taxon>Pseudomonadota</taxon>
        <taxon>Alphaproteobacteria</taxon>
        <taxon>Hyphomicrobiales</taxon>
        <taxon>Rhizobiaceae</taxon>
        <taxon>Rhizobium/Agrobacterium group</taxon>
        <taxon>Rhizobium</taxon>
    </lineage>
</organism>
<keyword evidence="2" id="KW-0012">Acyltransferase</keyword>
<feature type="domain" description="N-acetyltransferase" evidence="3">
    <location>
        <begin position="6"/>
        <end position="151"/>
    </location>
</feature>
<dbReference type="Pfam" id="PF00583">
    <property type="entry name" value="Acetyltransf_1"/>
    <property type="match status" value="1"/>
</dbReference>
<dbReference type="InterPro" id="IPR000182">
    <property type="entry name" value="GNAT_dom"/>
</dbReference>
<dbReference type="AlphaFoldDB" id="A0A504UWJ1"/>
<evidence type="ECO:0000313" key="4">
    <source>
        <dbReference type="EMBL" id="TPP09542.1"/>
    </source>
</evidence>
<dbReference type="PROSITE" id="PS51186">
    <property type="entry name" value="GNAT"/>
    <property type="match status" value="1"/>
</dbReference>
<keyword evidence="5" id="KW-1185">Reference proteome</keyword>
<protein>
    <submittedName>
        <fullName evidence="4">GNAT family N-acetyltransferase</fullName>
    </submittedName>
</protein>
<keyword evidence="1 4" id="KW-0808">Transferase</keyword>
<proteinExistence type="predicted"/>
<sequence>MSVSAAVIRDATAADETAWRNLWGQYLTFYKVDLPDDVTAHTWTRILDASSRVSMRVAEVDGVLAGFAIHHFHDSTWVKTPDCYLEDLFLNAAFRGRGIGRALIDDLIAISKARGWSRLYWHTDRGNETARKLYDTYAPEDGHVRYRLKFG</sequence>
<evidence type="ECO:0000256" key="2">
    <source>
        <dbReference type="ARBA" id="ARBA00023315"/>
    </source>
</evidence>